<dbReference type="Pfam" id="PF07687">
    <property type="entry name" value="M20_dimer"/>
    <property type="match status" value="1"/>
</dbReference>
<dbReference type="Gene3D" id="3.30.70.360">
    <property type="match status" value="1"/>
</dbReference>
<dbReference type="InterPro" id="IPR050072">
    <property type="entry name" value="Peptidase_M20A"/>
</dbReference>
<evidence type="ECO:0000256" key="7">
    <source>
        <dbReference type="ARBA" id="ARBA00023285"/>
    </source>
</evidence>
<comment type="caution">
    <text evidence="9">The sequence shown here is derived from an EMBL/GenBank/DDBJ whole genome shotgun (WGS) entry which is preliminary data.</text>
</comment>
<reference evidence="9 10" key="1">
    <citation type="submission" date="2019-04" db="EMBL/GenBank/DDBJ databases">
        <title>Natronospirillum operosus gen. nov., sp. nov., a haloalkaliphilic satellite isolated from decaying biomass of laboratory culture of cyanobacterium Geitlerinema sp. and proposal of Natronospirillaceae fam. nov. and Saccharospirillaceae fam. nov.</title>
        <authorList>
            <person name="Kevbrin V."/>
            <person name="Boltyanskaya Y."/>
            <person name="Koziaeva V."/>
            <person name="Grouzdev D.S."/>
            <person name="Park M."/>
            <person name="Cho J."/>
        </authorList>
    </citation>
    <scope>NUCLEOTIDE SEQUENCE [LARGE SCALE GENOMIC DNA]</scope>
    <source>
        <strain evidence="9 10">G-116</strain>
    </source>
</reference>
<dbReference type="InterPro" id="IPR036264">
    <property type="entry name" value="Bact_exopeptidase_dim_dom"/>
</dbReference>
<dbReference type="OrthoDB" id="3665926at2"/>
<evidence type="ECO:0000313" key="9">
    <source>
        <dbReference type="EMBL" id="TGG92439.1"/>
    </source>
</evidence>
<dbReference type="GO" id="GO:0016787">
    <property type="term" value="F:hydrolase activity"/>
    <property type="evidence" value="ECO:0007669"/>
    <property type="project" value="UniProtKB-KW"/>
</dbReference>
<dbReference type="AlphaFoldDB" id="A0A4Z0WCB7"/>
<dbReference type="NCBIfam" id="TIGR01910">
    <property type="entry name" value="DapE-ArgE"/>
    <property type="match status" value="1"/>
</dbReference>
<comment type="cofactor">
    <cofactor evidence="2">
        <name>Zn(2+)</name>
        <dbReference type="ChEBI" id="CHEBI:29105"/>
    </cofactor>
</comment>
<dbReference type="InterPro" id="IPR002933">
    <property type="entry name" value="Peptidase_M20"/>
</dbReference>
<dbReference type="NCBIfam" id="NF005306">
    <property type="entry name" value="PRK06837.1"/>
    <property type="match status" value="1"/>
</dbReference>
<keyword evidence="4" id="KW-0479">Metal-binding</keyword>
<organism evidence="9 10">
    <name type="scientific">Natronospirillum operosum</name>
    <dbReference type="NCBI Taxonomy" id="2759953"/>
    <lineage>
        <taxon>Bacteria</taxon>
        <taxon>Pseudomonadati</taxon>
        <taxon>Pseudomonadota</taxon>
        <taxon>Gammaproteobacteria</taxon>
        <taxon>Oceanospirillales</taxon>
        <taxon>Natronospirillaceae</taxon>
        <taxon>Natronospirillum</taxon>
    </lineage>
</organism>
<evidence type="ECO:0000259" key="8">
    <source>
        <dbReference type="Pfam" id="PF07687"/>
    </source>
</evidence>
<evidence type="ECO:0000256" key="2">
    <source>
        <dbReference type="ARBA" id="ARBA00001947"/>
    </source>
</evidence>
<gene>
    <name evidence="9" type="ORF">E4656_13260</name>
</gene>
<dbReference type="SUPFAM" id="SSF55031">
    <property type="entry name" value="Bacterial exopeptidase dimerisation domain"/>
    <property type="match status" value="1"/>
</dbReference>
<evidence type="ECO:0000256" key="4">
    <source>
        <dbReference type="ARBA" id="ARBA00022723"/>
    </source>
</evidence>
<dbReference type="InterPro" id="IPR010182">
    <property type="entry name" value="ArgE/DapE"/>
</dbReference>
<dbReference type="SUPFAM" id="SSF53187">
    <property type="entry name" value="Zn-dependent exopeptidases"/>
    <property type="match status" value="1"/>
</dbReference>
<feature type="domain" description="Peptidase M20 dimerisation" evidence="8">
    <location>
        <begin position="203"/>
        <end position="312"/>
    </location>
</feature>
<keyword evidence="6" id="KW-0862">Zinc</keyword>
<proteinExistence type="inferred from homology"/>
<dbReference type="Pfam" id="PF01546">
    <property type="entry name" value="Peptidase_M20"/>
    <property type="match status" value="1"/>
</dbReference>
<dbReference type="EMBL" id="SRMF01000005">
    <property type="protein sequence ID" value="TGG92439.1"/>
    <property type="molecule type" value="Genomic_DNA"/>
</dbReference>
<dbReference type="RefSeq" id="WP_135483772.1">
    <property type="nucleotide sequence ID" value="NZ_SRMF01000005.1"/>
</dbReference>
<evidence type="ECO:0000256" key="5">
    <source>
        <dbReference type="ARBA" id="ARBA00022801"/>
    </source>
</evidence>
<name>A0A4Z0WCB7_9GAMM</name>
<comment type="similarity">
    <text evidence="3">Belongs to the peptidase M20A family.</text>
</comment>
<protein>
    <submittedName>
        <fullName evidence="9">ArgE/DapE family deacylase</fullName>
    </submittedName>
</protein>
<accession>A0A4Z0WCB7</accession>
<keyword evidence="7" id="KW-0170">Cobalt</keyword>
<evidence type="ECO:0000256" key="6">
    <source>
        <dbReference type="ARBA" id="ARBA00022833"/>
    </source>
</evidence>
<dbReference type="Proteomes" id="UP000297475">
    <property type="component" value="Unassembled WGS sequence"/>
</dbReference>
<keyword evidence="5" id="KW-0378">Hydrolase</keyword>
<sequence>MTLHEHESALLASADAVFPDALSFLQDMVKEYSILGQEQGVLHRVEDQLNALGLPVTRVGMQKETLSQHELYTPVPWDHENKYNLVTQLNPGAPGKTLVFNGHLDVVSADPFDMWTRPPNQPWQSDSWLYGRGAGDMQGGVAAMIYAVHAIRHAGYRIISPLTLQTVVEEECSGNGALACLHQGYGGDFVLIPEPFGPALYSGQVGVLWFKIGIRGKPVHVQAAGTGVNAIEQLQRLLPWLQDLESELNERHRTGPYLEVDHPFNLSIGTIKGGNWPSSVPAFAEMEGRIGFPPGMTANEIMQRVSDCIEMACQKDPAFAEEKPRLRFHGFRSEGHLVDLGNPGIDLLAQCHRSLTGADPEPYWSTCTTDLRAFHFYNRTGGTCYGPVAKNIHGVDECVNIESIRHTLKAYALFISRWGQLEPL</sequence>
<evidence type="ECO:0000256" key="1">
    <source>
        <dbReference type="ARBA" id="ARBA00001941"/>
    </source>
</evidence>
<dbReference type="Gene3D" id="3.40.630.10">
    <property type="entry name" value="Zn peptidases"/>
    <property type="match status" value="1"/>
</dbReference>
<dbReference type="PANTHER" id="PTHR43808:SF25">
    <property type="entry name" value="PEPTIDASE M20 DIMERISATION DOMAIN-CONTAINING PROTEIN"/>
    <property type="match status" value="1"/>
</dbReference>
<keyword evidence="10" id="KW-1185">Reference proteome</keyword>
<evidence type="ECO:0000256" key="3">
    <source>
        <dbReference type="ARBA" id="ARBA00006247"/>
    </source>
</evidence>
<evidence type="ECO:0000313" key="10">
    <source>
        <dbReference type="Proteomes" id="UP000297475"/>
    </source>
</evidence>
<comment type="cofactor">
    <cofactor evidence="1">
        <name>Co(2+)</name>
        <dbReference type="ChEBI" id="CHEBI:48828"/>
    </cofactor>
</comment>
<dbReference type="InterPro" id="IPR011650">
    <property type="entry name" value="Peptidase_M20_dimer"/>
</dbReference>
<dbReference type="GO" id="GO:0046872">
    <property type="term" value="F:metal ion binding"/>
    <property type="evidence" value="ECO:0007669"/>
    <property type="project" value="UniProtKB-KW"/>
</dbReference>
<dbReference type="PANTHER" id="PTHR43808">
    <property type="entry name" value="ACETYLORNITHINE DEACETYLASE"/>
    <property type="match status" value="1"/>
</dbReference>